<comment type="similarity">
    <text evidence="1">Belongs to the MYG1 family.</text>
</comment>
<reference evidence="2 3" key="1">
    <citation type="journal article" date="2016" name="Nat. Commun.">
        <title>Thousands of microbial genomes shed light on interconnected biogeochemical processes in an aquifer system.</title>
        <authorList>
            <person name="Anantharaman K."/>
            <person name="Brown C.T."/>
            <person name="Hug L.A."/>
            <person name="Sharon I."/>
            <person name="Castelle C.J."/>
            <person name="Probst A.J."/>
            <person name="Thomas B.C."/>
            <person name="Singh A."/>
            <person name="Wilkins M.J."/>
            <person name="Karaoz U."/>
            <person name="Brodie E.L."/>
            <person name="Williams K.H."/>
            <person name="Hubbard S.S."/>
            <person name="Banfield J.F."/>
        </authorList>
    </citation>
    <scope>NUCLEOTIDE SEQUENCE [LARGE SCALE GENOMIC DNA]</scope>
</reference>
<evidence type="ECO:0000313" key="2">
    <source>
        <dbReference type="EMBL" id="OHB04124.1"/>
    </source>
</evidence>
<dbReference type="InterPro" id="IPR003226">
    <property type="entry name" value="MYG1_exonuclease"/>
</dbReference>
<proteinExistence type="inferred from homology"/>
<evidence type="ECO:0000256" key="1">
    <source>
        <dbReference type="ARBA" id="ARBA00010105"/>
    </source>
</evidence>
<accession>A0A1G2U3Q7</accession>
<evidence type="ECO:0000313" key="3">
    <source>
        <dbReference type="Proteomes" id="UP000179283"/>
    </source>
</evidence>
<dbReference type="PANTHER" id="PTHR11215">
    <property type="entry name" value="METAL DEPENDENT HYDROLASE - RELATED"/>
    <property type="match status" value="1"/>
</dbReference>
<dbReference type="EMBL" id="MHWD01000014">
    <property type="protein sequence ID" value="OHB04124.1"/>
    <property type="molecule type" value="Genomic_DNA"/>
</dbReference>
<organism evidence="2 3">
    <name type="scientific">Candidatus Zambryskibacteria bacterium RIFCSPLOWO2_01_FULL_43_17</name>
    <dbReference type="NCBI Taxonomy" id="1802760"/>
    <lineage>
        <taxon>Bacteria</taxon>
        <taxon>Candidatus Zambryskiibacteriota</taxon>
    </lineage>
</organism>
<gene>
    <name evidence="2" type="ORF">A2920_02180</name>
</gene>
<dbReference type="AlphaFoldDB" id="A0A1G2U3Q7"/>
<dbReference type="Pfam" id="PF03690">
    <property type="entry name" value="MYG1_exonuc"/>
    <property type="match status" value="1"/>
</dbReference>
<protein>
    <recommendedName>
        <fullName evidence="4">Metal-dependent hydrolase</fullName>
    </recommendedName>
</protein>
<sequence>MDKVKIITHSGSFHTDDVFAVATAILTLPEGTDFEIIRTRDKDVIKTGDFVIDVGGEYESIRNRYDHHQPGGAGVRENGIPYASFGLVWKEYGEMVSGSAEIAKAIENKLVLYVDAIDNGITFETPNFEGLRAYTVSDYLYSYWNDDSTNVQAIDETFEKVVMTAKDILRREIDRAKRITEDGKIVEEIYNKAEDKRIIVLDKHYAWGRVLAEKPEPLMVVYPDTNGGPWRAKCVRSDPNSFVCRQLFPEDWAGKTGEELAKASGVEDALFCHNHRFTVSAKTKEGAIALAKLVLNS</sequence>
<dbReference type="GO" id="GO:0005737">
    <property type="term" value="C:cytoplasm"/>
    <property type="evidence" value="ECO:0007669"/>
    <property type="project" value="TreeGrafter"/>
</dbReference>
<dbReference type="PANTHER" id="PTHR11215:SF1">
    <property type="entry name" value="MYG1 EXONUCLEASE"/>
    <property type="match status" value="1"/>
</dbReference>
<name>A0A1G2U3Q7_9BACT</name>
<comment type="caution">
    <text evidence="2">The sequence shown here is derived from an EMBL/GenBank/DDBJ whole genome shotgun (WGS) entry which is preliminary data.</text>
</comment>
<dbReference type="Proteomes" id="UP000179283">
    <property type="component" value="Unassembled WGS sequence"/>
</dbReference>
<evidence type="ECO:0008006" key="4">
    <source>
        <dbReference type="Google" id="ProtNLM"/>
    </source>
</evidence>